<dbReference type="Pfam" id="PF00635">
    <property type="entry name" value="Motile_Sperm"/>
    <property type="match status" value="1"/>
</dbReference>
<dbReference type="EMBL" id="JAUNZN010000001">
    <property type="protein sequence ID" value="KAK4832964.1"/>
    <property type="molecule type" value="Genomic_DNA"/>
</dbReference>
<evidence type="ECO:0000313" key="5">
    <source>
        <dbReference type="EMBL" id="KAK4832964.1"/>
    </source>
</evidence>
<feature type="domain" description="MSP" evidence="4">
    <location>
        <begin position="554"/>
        <end position="672"/>
    </location>
</feature>
<dbReference type="Proteomes" id="UP001333110">
    <property type="component" value="Unassembled WGS sequence"/>
</dbReference>
<dbReference type="InterPro" id="IPR036273">
    <property type="entry name" value="CRAL/TRIO_N_dom_sf"/>
</dbReference>
<dbReference type="InterPro" id="IPR001251">
    <property type="entry name" value="CRAL-TRIO_dom"/>
</dbReference>
<feature type="region of interest" description="Disordered" evidence="1">
    <location>
        <begin position="483"/>
        <end position="535"/>
    </location>
</feature>
<dbReference type="SMART" id="SM00516">
    <property type="entry name" value="SEC14"/>
    <property type="match status" value="1"/>
</dbReference>
<dbReference type="PROSITE" id="PS50202">
    <property type="entry name" value="MSP"/>
    <property type="match status" value="1"/>
</dbReference>
<dbReference type="AlphaFoldDB" id="A0AAN7NXS7"/>
<dbReference type="Gene3D" id="3.40.525.10">
    <property type="entry name" value="CRAL-TRIO lipid binding domain"/>
    <property type="match status" value="1"/>
</dbReference>
<keyword evidence="2" id="KW-1133">Transmembrane helix</keyword>
<proteinExistence type="predicted"/>
<feature type="compositionally biased region" description="Basic and acidic residues" evidence="1">
    <location>
        <begin position="494"/>
        <end position="508"/>
    </location>
</feature>
<evidence type="ECO:0000313" key="6">
    <source>
        <dbReference type="Proteomes" id="UP001333110"/>
    </source>
</evidence>
<dbReference type="CDD" id="cd00170">
    <property type="entry name" value="SEC14"/>
    <property type="match status" value="1"/>
</dbReference>
<dbReference type="PROSITE" id="PS50191">
    <property type="entry name" value="CRAL_TRIO"/>
    <property type="match status" value="1"/>
</dbReference>
<dbReference type="GO" id="GO:0140284">
    <property type="term" value="C:endoplasmic reticulum-endosome membrane contact site"/>
    <property type="evidence" value="ECO:0007669"/>
    <property type="project" value="TreeGrafter"/>
</dbReference>
<dbReference type="PANTHER" id="PTHR46384:SF1">
    <property type="entry name" value="MOTILE SPERM DOMAIN-CONTAINING PROTEIN 2"/>
    <property type="match status" value="1"/>
</dbReference>
<evidence type="ECO:0000259" key="3">
    <source>
        <dbReference type="PROSITE" id="PS50191"/>
    </source>
</evidence>
<dbReference type="Pfam" id="PF00650">
    <property type="entry name" value="CRAL_TRIO"/>
    <property type="match status" value="1"/>
</dbReference>
<organism evidence="5 6">
    <name type="scientific">Mycteria americana</name>
    <name type="common">Wood stork</name>
    <dbReference type="NCBI Taxonomy" id="33587"/>
    <lineage>
        <taxon>Eukaryota</taxon>
        <taxon>Metazoa</taxon>
        <taxon>Chordata</taxon>
        <taxon>Craniata</taxon>
        <taxon>Vertebrata</taxon>
        <taxon>Euteleostomi</taxon>
        <taxon>Archelosauria</taxon>
        <taxon>Archosauria</taxon>
        <taxon>Dinosauria</taxon>
        <taxon>Saurischia</taxon>
        <taxon>Theropoda</taxon>
        <taxon>Coelurosauria</taxon>
        <taxon>Aves</taxon>
        <taxon>Neognathae</taxon>
        <taxon>Neoaves</taxon>
        <taxon>Aequornithes</taxon>
        <taxon>Ciconiiformes</taxon>
        <taxon>Ciconiidae</taxon>
        <taxon>Mycteria</taxon>
    </lineage>
</organism>
<evidence type="ECO:0000256" key="1">
    <source>
        <dbReference type="SAM" id="MobiDB-lite"/>
    </source>
</evidence>
<feature type="domain" description="CRAL-TRIO" evidence="3">
    <location>
        <begin position="96"/>
        <end position="238"/>
    </location>
</feature>
<sequence length="748" mass="86114">MAEQRQDKAALISETRRRFEAEYLPDKSDKYDSRDVERLQQDDKWVENYLIWRHDVVDDTLKMIDESFQWRKEYTVNDLTESVLPKWLFENGSLFLHGYDKEGYKLFWFRVKHHTRDPKQQLEKKKLVAFWLEHYAKRDHGKPLTVVFDMAETGISHIDLDFVRFIVNCFTDYYPNFLTKIVIFEMPWIMNAAFKIVKGWLGPDAISMLKFTNKNDVQEYISGEYLPPHMGGTGSVLGPVLFNVFINDLDEGIECTLSKFADDTKLCGSVDLLEGGKALQRDLDRLDRWAKANCMRFNKAKCWVLHLGHNSPMQRYRLGEEWLESCLVGKDLGVLVDSRLNMSQQCAQVAKKANTILACIRNRVASRTREVIVPLYSALVRPHLECCVQFWAPHYKRDMEVLERGQRRATKLVKGLEQKSSEERLRELGLFSLEKRRLRGDLIALYNYLKGGCSQVGVGLFSQDSFKYSYPPLVDDDFQTPLCENGPITSEDEHESKEEIDADTKETGELNEEQNLNQKKMNSVEQISKSEETDKAEIKQKNAKKALTTFKGPLLHISPAEELYFGSKETGEKKCLIVLTNVTKNIVAFKVRTTAPEKYRVKPSNSSCEPGTSLDIIVSLHGGFAASLQDRFLIMAAEMDQSSGAGVPELTQFWKEVPRTKVMEHRLRCHVVESSKPSSLTLKENTFSIPAKNNEDLHIQLTRLLQINKRLQEQIDRCLWFQQLSVVLSLLSVTVVAFCFYLACTQRS</sequence>
<dbReference type="SUPFAM" id="SSF49354">
    <property type="entry name" value="PapD-like"/>
    <property type="match status" value="1"/>
</dbReference>
<dbReference type="InterPro" id="IPR013783">
    <property type="entry name" value="Ig-like_fold"/>
</dbReference>
<feature type="transmembrane region" description="Helical" evidence="2">
    <location>
        <begin position="720"/>
        <end position="744"/>
    </location>
</feature>
<dbReference type="SUPFAM" id="SSF46938">
    <property type="entry name" value="CRAL/TRIO N-terminal domain"/>
    <property type="match status" value="1"/>
</dbReference>
<comment type="caution">
    <text evidence="5">The sequence shown here is derived from an EMBL/GenBank/DDBJ whole genome shotgun (WGS) entry which is preliminary data.</text>
</comment>
<keyword evidence="2" id="KW-0812">Transmembrane</keyword>
<feature type="compositionally biased region" description="Polar residues" evidence="1">
    <location>
        <begin position="513"/>
        <end position="527"/>
    </location>
</feature>
<reference evidence="5 6" key="1">
    <citation type="journal article" date="2023" name="J. Hered.">
        <title>Chromosome-level genome of the wood stork (Mycteria americana) provides insight into avian chromosome evolution.</title>
        <authorList>
            <person name="Flamio R. Jr."/>
            <person name="Ramstad K.M."/>
        </authorList>
    </citation>
    <scope>NUCLEOTIDE SEQUENCE [LARGE SCALE GENOMIC DNA]</scope>
    <source>
        <strain evidence="5">JAX WOST 10</strain>
    </source>
</reference>
<dbReference type="GO" id="GO:0012505">
    <property type="term" value="C:endomembrane system"/>
    <property type="evidence" value="ECO:0007669"/>
    <property type="project" value="TreeGrafter"/>
</dbReference>
<evidence type="ECO:0000259" key="4">
    <source>
        <dbReference type="PROSITE" id="PS50202"/>
    </source>
</evidence>
<dbReference type="InterPro" id="IPR000535">
    <property type="entry name" value="MSP_dom"/>
</dbReference>
<dbReference type="SUPFAM" id="SSF52087">
    <property type="entry name" value="CRAL/TRIO domain"/>
    <property type="match status" value="1"/>
</dbReference>
<gene>
    <name evidence="5" type="ORF">QYF61_026790</name>
</gene>
<name>A0AAN7NXS7_MYCAM</name>
<keyword evidence="6" id="KW-1185">Reference proteome</keyword>
<evidence type="ECO:0000256" key="2">
    <source>
        <dbReference type="SAM" id="Phobius"/>
    </source>
</evidence>
<dbReference type="InterPro" id="IPR008962">
    <property type="entry name" value="PapD-like_sf"/>
</dbReference>
<protein>
    <recommendedName>
        <fullName evidence="7">Motile sperm domain-containing protein 2</fullName>
    </recommendedName>
</protein>
<evidence type="ECO:0008006" key="7">
    <source>
        <dbReference type="Google" id="ProtNLM"/>
    </source>
</evidence>
<dbReference type="PANTHER" id="PTHR46384">
    <property type="entry name" value="MOTILE SPERM DOMAIN-CONTAINING PROTEIN 2"/>
    <property type="match status" value="1"/>
</dbReference>
<dbReference type="InterPro" id="IPR036865">
    <property type="entry name" value="CRAL-TRIO_dom_sf"/>
</dbReference>
<accession>A0AAN7NXS7</accession>
<dbReference type="InterPro" id="IPR053012">
    <property type="entry name" value="ER-organelle_contact"/>
</dbReference>
<keyword evidence="2" id="KW-0472">Membrane</keyword>
<dbReference type="Gene3D" id="2.60.40.10">
    <property type="entry name" value="Immunoglobulins"/>
    <property type="match status" value="1"/>
</dbReference>